<name>X0VK86_9ZZZZ</name>
<evidence type="ECO:0000313" key="2">
    <source>
        <dbReference type="EMBL" id="GAG12913.1"/>
    </source>
</evidence>
<gene>
    <name evidence="2" type="ORF">S01H1_37553</name>
</gene>
<protein>
    <recommendedName>
        <fullName evidence="3">CoA transferase</fullName>
    </recommendedName>
</protein>
<dbReference type="Gene3D" id="3.30.1540.10">
    <property type="entry name" value="formyl-coa transferase, domain 3"/>
    <property type="match status" value="1"/>
</dbReference>
<dbReference type="AlphaFoldDB" id="X0VK86"/>
<dbReference type="InterPro" id="IPR044855">
    <property type="entry name" value="CoA-Trfase_III_dom3_sf"/>
</dbReference>
<proteinExistence type="predicted"/>
<organism evidence="2">
    <name type="scientific">marine sediment metagenome</name>
    <dbReference type="NCBI Taxonomy" id="412755"/>
    <lineage>
        <taxon>unclassified sequences</taxon>
        <taxon>metagenomes</taxon>
        <taxon>ecological metagenomes</taxon>
    </lineage>
</organism>
<dbReference type="InterPro" id="IPR050483">
    <property type="entry name" value="CoA-transferase_III_domain"/>
</dbReference>
<dbReference type="InterPro" id="IPR023606">
    <property type="entry name" value="CoA-Trfase_III_dom_1_sf"/>
</dbReference>
<dbReference type="PANTHER" id="PTHR48207">
    <property type="entry name" value="SUCCINATE--HYDROXYMETHYLGLUTARATE COA-TRANSFERASE"/>
    <property type="match status" value="1"/>
</dbReference>
<keyword evidence="1" id="KW-0808">Transferase</keyword>
<feature type="non-terminal residue" evidence="2">
    <location>
        <position position="1"/>
    </location>
</feature>
<dbReference type="GO" id="GO:0008410">
    <property type="term" value="F:CoA-transferase activity"/>
    <property type="evidence" value="ECO:0007669"/>
    <property type="project" value="TreeGrafter"/>
</dbReference>
<dbReference type="EMBL" id="BARS01023595">
    <property type="protein sequence ID" value="GAG12913.1"/>
    <property type="molecule type" value="Genomic_DNA"/>
</dbReference>
<evidence type="ECO:0000256" key="1">
    <source>
        <dbReference type="ARBA" id="ARBA00022679"/>
    </source>
</evidence>
<comment type="caution">
    <text evidence="2">The sequence shown here is derived from an EMBL/GenBank/DDBJ whole genome shotgun (WGS) entry which is preliminary data.</text>
</comment>
<evidence type="ECO:0008006" key="3">
    <source>
        <dbReference type="Google" id="ProtNLM"/>
    </source>
</evidence>
<dbReference type="Gene3D" id="3.40.50.10540">
    <property type="entry name" value="Crotonobetainyl-coa:carnitine coa-transferase, domain 1"/>
    <property type="match status" value="1"/>
</dbReference>
<dbReference type="InterPro" id="IPR003673">
    <property type="entry name" value="CoA-Trfase_fam_III"/>
</dbReference>
<dbReference type="Pfam" id="PF02515">
    <property type="entry name" value="CoA_transf_3"/>
    <property type="match status" value="1"/>
</dbReference>
<dbReference type="PANTHER" id="PTHR48207:SF3">
    <property type="entry name" value="SUCCINATE--HYDROXYMETHYLGLUTARATE COA-TRANSFERASE"/>
    <property type="match status" value="1"/>
</dbReference>
<dbReference type="SUPFAM" id="SSF89796">
    <property type="entry name" value="CoA-transferase family III (CaiB/BaiF)"/>
    <property type="match status" value="1"/>
</dbReference>
<accession>X0VK86</accession>
<sequence>HLMAPHNCYPCLGDNKWVTIAVACEEEWGALRRVVGDSRLEDERFADAASRWQNQEALDQLIGEWTSSHSQEEVTRALQDVGVAAMPVLDGPALVQDAHLRARGVLQSLDHPAIGEKLTMSPPWRFSRTPAQISRPSPLLGGHNQYVLGELLGMPSEEIERLVAEEVVY</sequence>
<reference evidence="2" key="1">
    <citation type="journal article" date="2014" name="Front. Microbiol.">
        <title>High frequency of phylogenetically diverse reductive dehalogenase-homologous genes in deep subseafloor sedimentary metagenomes.</title>
        <authorList>
            <person name="Kawai M."/>
            <person name="Futagami T."/>
            <person name="Toyoda A."/>
            <person name="Takaki Y."/>
            <person name="Nishi S."/>
            <person name="Hori S."/>
            <person name="Arai W."/>
            <person name="Tsubouchi T."/>
            <person name="Morono Y."/>
            <person name="Uchiyama I."/>
            <person name="Ito T."/>
            <person name="Fujiyama A."/>
            <person name="Inagaki F."/>
            <person name="Takami H."/>
        </authorList>
    </citation>
    <scope>NUCLEOTIDE SEQUENCE</scope>
    <source>
        <strain evidence="2">Expedition CK06-06</strain>
    </source>
</reference>